<evidence type="ECO:0000313" key="3">
    <source>
        <dbReference type="Proteomes" id="UP000812440"/>
    </source>
</evidence>
<sequence>YTLYAGAIVFSNDTPVGDCAISAFNTPINAGFCRCEGGQTAAIIFLFVITIVYLISALVALKLWRHEEARKRNEFLNREVTSNEISPPRSAVRPILHHDVALGNDHIPDQREIRKMEMKPELVSGYIPAGHIPKPIVMPDYVAKYQVIKSDDERDRYKAVLMISSGVQRTFS</sequence>
<proteinExistence type="predicted"/>
<reference evidence="2" key="1">
    <citation type="thesis" date="2020" institute="ProQuest LLC" country="789 East Eisenhower Parkway, Ann Arbor, MI, USA">
        <title>Comparative Genomics and Chromosome Evolution.</title>
        <authorList>
            <person name="Mudd A.B."/>
        </authorList>
    </citation>
    <scope>NUCLEOTIDE SEQUENCE</scope>
    <source>
        <strain evidence="2">Female2</strain>
        <tissue evidence="2">Blood</tissue>
    </source>
</reference>
<dbReference type="EMBL" id="JAACNH010000001">
    <property type="protein sequence ID" value="KAG8456438.1"/>
    <property type="molecule type" value="Genomic_DNA"/>
</dbReference>
<dbReference type="Proteomes" id="UP000812440">
    <property type="component" value="Chromosome 1"/>
</dbReference>
<accession>A0A8T2KHU0</accession>
<gene>
    <name evidence="2" type="ORF">GDO86_002281</name>
</gene>
<comment type="caution">
    <text evidence="2">The sequence shown here is derived from an EMBL/GenBank/DDBJ whole genome shotgun (WGS) entry which is preliminary data.</text>
</comment>
<organism evidence="2 3">
    <name type="scientific">Hymenochirus boettgeri</name>
    <name type="common">Congo dwarf clawed frog</name>
    <dbReference type="NCBI Taxonomy" id="247094"/>
    <lineage>
        <taxon>Eukaryota</taxon>
        <taxon>Metazoa</taxon>
        <taxon>Chordata</taxon>
        <taxon>Craniata</taxon>
        <taxon>Vertebrata</taxon>
        <taxon>Euteleostomi</taxon>
        <taxon>Amphibia</taxon>
        <taxon>Batrachia</taxon>
        <taxon>Anura</taxon>
        <taxon>Pipoidea</taxon>
        <taxon>Pipidae</taxon>
        <taxon>Pipinae</taxon>
        <taxon>Hymenochirus</taxon>
    </lineage>
</organism>
<keyword evidence="1" id="KW-0812">Transmembrane</keyword>
<evidence type="ECO:0000313" key="2">
    <source>
        <dbReference type="EMBL" id="KAG8456438.1"/>
    </source>
</evidence>
<dbReference type="AlphaFoldDB" id="A0A8T2KHU0"/>
<protein>
    <submittedName>
        <fullName evidence="2">Uncharacterized protein</fullName>
    </submittedName>
</protein>
<evidence type="ECO:0000256" key="1">
    <source>
        <dbReference type="SAM" id="Phobius"/>
    </source>
</evidence>
<keyword evidence="3" id="KW-1185">Reference proteome</keyword>
<feature type="non-terminal residue" evidence="2">
    <location>
        <position position="172"/>
    </location>
</feature>
<keyword evidence="1" id="KW-0472">Membrane</keyword>
<dbReference type="OrthoDB" id="6284217at2759"/>
<feature type="transmembrane region" description="Helical" evidence="1">
    <location>
        <begin position="41"/>
        <end position="64"/>
    </location>
</feature>
<keyword evidence="1" id="KW-1133">Transmembrane helix</keyword>
<name>A0A8T2KHU0_9PIPI</name>